<gene>
    <name evidence="3" type="ORF">BD410DRAFT_902807</name>
</gene>
<reference evidence="3 4" key="1">
    <citation type="submission" date="2018-06" db="EMBL/GenBank/DDBJ databases">
        <title>A transcriptomic atlas of mushroom development highlights an independent origin of complex multicellularity.</title>
        <authorList>
            <consortium name="DOE Joint Genome Institute"/>
            <person name="Krizsan K."/>
            <person name="Almasi E."/>
            <person name="Merenyi Z."/>
            <person name="Sahu N."/>
            <person name="Viragh M."/>
            <person name="Koszo T."/>
            <person name="Mondo S."/>
            <person name="Kiss B."/>
            <person name="Balint B."/>
            <person name="Kues U."/>
            <person name="Barry K."/>
            <person name="Hegedus J.C."/>
            <person name="Henrissat B."/>
            <person name="Johnson J."/>
            <person name="Lipzen A."/>
            <person name="Ohm R."/>
            <person name="Nagy I."/>
            <person name="Pangilinan J."/>
            <person name="Yan J."/>
            <person name="Xiong Y."/>
            <person name="Grigoriev I.V."/>
            <person name="Hibbett D.S."/>
            <person name="Nagy L.G."/>
        </authorList>
    </citation>
    <scope>NUCLEOTIDE SEQUENCE [LARGE SCALE GENOMIC DNA]</scope>
    <source>
        <strain evidence="3 4">SZMC22713</strain>
    </source>
</reference>
<dbReference type="OrthoDB" id="3260094at2759"/>
<evidence type="ECO:0000313" key="4">
    <source>
        <dbReference type="Proteomes" id="UP000294933"/>
    </source>
</evidence>
<protein>
    <recommendedName>
        <fullName evidence="2">Protein kinase domain-containing protein</fullName>
    </recommendedName>
</protein>
<proteinExistence type="predicted"/>
<evidence type="ECO:0000313" key="3">
    <source>
        <dbReference type="EMBL" id="TDL14987.1"/>
    </source>
</evidence>
<dbReference type="EMBL" id="ML170296">
    <property type="protein sequence ID" value="TDL14987.1"/>
    <property type="molecule type" value="Genomic_DNA"/>
</dbReference>
<dbReference type="GO" id="GO:0005524">
    <property type="term" value="F:ATP binding"/>
    <property type="evidence" value="ECO:0007669"/>
    <property type="project" value="InterPro"/>
</dbReference>
<dbReference type="AlphaFoldDB" id="A0A4Y7PHW6"/>
<dbReference type="SMART" id="SM00220">
    <property type="entry name" value="S_TKc"/>
    <property type="match status" value="1"/>
</dbReference>
<dbReference type="InterPro" id="IPR011009">
    <property type="entry name" value="Kinase-like_dom_sf"/>
</dbReference>
<dbReference type="PANTHER" id="PTHR38248">
    <property type="entry name" value="FUNK1 6"/>
    <property type="match status" value="1"/>
</dbReference>
<name>A0A4Y7PHW6_9AGAM</name>
<evidence type="ECO:0000259" key="2">
    <source>
        <dbReference type="PROSITE" id="PS50011"/>
    </source>
</evidence>
<dbReference type="GO" id="GO:0004672">
    <property type="term" value="F:protein kinase activity"/>
    <property type="evidence" value="ECO:0007669"/>
    <property type="project" value="InterPro"/>
</dbReference>
<dbReference type="InterPro" id="IPR040976">
    <property type="entry name" value="Pkinase_fungal"/>
</dbReference>
<dbReference type="InterPro" id="IPR008266">
    <property type="entry name" value="Tyr_kinase_AS"/>
</dbReference>
<feature type="region of interest" description="Disordered" evidence="1">
    <location>
        <begin position="96"/>
        <end position="116"/>
    </location>
</feature>
<dbReference type="PROSITE" id="PS00109">
    <property type="entry name" value="PROTEIN_KINASE_TYR"/>
    <property type="match status" value="1"/>
</dbReference>
<dbReference type="PANTHER" id="PTHR38248:SF2">
    <property type="entry name" value="FUNK1 11"/>
    <property type="match status" value="1"/>
</dbReference>
<dbReference type="STRING" id="50990.A0A4Y7PHW6"/>
<dbReference type="InterPro" id="IPR000719">
    <property type="entry name" value="Prot_kinase_dom"/>
</dbReference>
<feature type="compositionally biased region" description="Basic and acidic residues" evidence="1">
    <location>
        <begin position="106"/>
        <end position="116"/>
    </location>
</feature>
<accession>A0A4Y7PHW6</accession>
<dbReference type="Gene3D" id="1.10.510.10">
    <property type="entry name" value="Transferase(Phosphotransferase) domain 1"/>
    <property type="match status" value="1"/>
</dbReference>
<dbReference type="VEuPathDB" id="FungiDB:BD410DRAFT_902807"/>
<dbReference type="PROSITE" id="PS50011">
    <property type="entry name" value="PROTEIN_KINASE_DOM"/>
    <property type="match status" value="1"/>
</dbReference>
<evidence type="ECO:0000256" key="1">
    <source>
        <dbReference type="SAM" id="MobiDB-lite"/>
    </source>
</evidence>
<dbReference type="Pfam" id="PF17667">
    <property type="entry name" value="Pkinase_fungal"/>
    <property type="match status" value="1"/>
</dbReference>
<sequence>MMIEELVNHDIGGHIPCYDVEELISAVLPSVSEPLFKQLRESVFGQRHIKARFGDTRPSEGHTAEDVAFLPLATLFADVATAVSEDDTHESLVVMEPRPNQSSDGDTLHQTRPDAQTRVKQSRAAGIVHHPTKTEPLFNASWYDIIMTYEYKTKKNDVYFLDNVKKVLWSMSQTMSMDPTRLSTLGLTIEDTTARLWYCDRSSWAVSTPFDIFEAPEYLLRIFIGLSIASIEELGYDSSMERIAIEGVEHNADYVVGRGTRVWRVRELDANTGELGKLDYALKDSWVEANRVLEGEWYQVLYDAAKDDPARMKQTEEHFLKVRAHGVVHTTDDEEQTTLSQRRNRCIEHADVLKLCSNLEFLATTVLSMTISNTPNLPPTWIPFLGRKFQNRRHYRIVLIGIGSPLDRCTQWSEVWTAIIGACTALSLMQRANLVHRDVRPANILVVGNDVKLIDLEFAGYFNPTTDSAECEDLTGTLYFMSGEVAARQYQFMHSWPPHVRTRYDLPPPFRHNFLHDAESIWWIVLFYFAGTEPVAPGIKFEAQTEARSKQVVSWFPRRIEGRSSPYSNPVATPSLLNSAIVIRPDAYKPVYDIIIKWLDMLTAKFEAFWVRTDGSCNESELNMVHGMFCKYLVSVEKLVQPVGQFDSAWRLPRKVPAPLVT</sequence>
<keyword evidence="4" id="KW-1185">Reference proteome</keyword>
<dbReference type="SUPFAM" id="SSF56112">
    <property type="entry name" value="Protein kinase-like (PK-like)"/>
    <property type="match status" value="1"/>
</dbReference>
<feature type="domain" description="Protein kinase" evidence="2">
    <location>
        <begin position="286"/>
        <end position="599"/>
    </location>
</feature>
<organism evidence="3 4">
    <name type="scientific">Rickenella mellea</name>
    <dbReference type="NCBI Taxonomy" id="50990"/>
    <lineage>
        <taxon>Eukaryota</taxon>
        <taxon>Fungi</taxon>
        <taxon>Dikarya</taxon>
        <taxon>Basidiomycota</taxon>
        <taxon>Agaricomycotina</taxon>
        <taxon>Agaricomycetes</taxon>
        <taxon>Hymenochaetales</taxon>
        <taxon>Rickenellaceae</taxon>
        <taxon>Rickenella</taxon>
    </lineage>
</organism>
<dbReference type="Proteomes" id="UP000294933">
    <property type="component" value="Unassembled WGS sequence"/>
</dbReference>